<dbReference type="NCBIfam" id="NF001033">
    <property type="entry name" value="PRK00114.1"/>
    <property type="match status" value="1"/>
</dbReference>
<dbReference type="GO" id="GO:0042026">
    <property type="term" value="P:protein refolding"/>
    <property type="evidence" value="ECO:0007669"/>
    <property type="project" value="TreeGrafter"/>
</dbReference>
<dbReference type="PIRSF" id="PIRSF005261">
    <property type="entry name" value="Heat_shock_Hsp33"/>
    <property type="match status" value="1"/>
</dbReference>
<dbReference type="InterPro" id="IPR016153">
    <property type="entry name" value="Heat_shock_Hsp33_N"/>
</dbReference>
<keyword evidence="4 6" id="KW-0143">Chaperone</keyword>
<keyword evidence="5 6" id="KW-0676">Redox-active center</keyword>
<dbReference type="PANTHER" id="PTHR30111:SF1">
    <property type="entry name" value="33 KDA CHAPERONIN"/>
    <property type="match status" value="1"/>
</dbReference>
<keyword evidence="1 6" id="KW-0963">Cytoplasm</keyword>
<evidence type="ECO:0000313" key="8">
    <source>
        <dbReference type="Proteomes" id="UP000298653"/>
    </source>
</evidence>
<dbReference type="GO" id="GO:0044183">
    <property type="term" value="F:protein folding chaperone"/>
    <property type="evidence" value="ECO:0007669"/>
    <property type="project" value="TreeGrafter"/>
</dbReference>
<keyword evidence="8" id="KW-1185">Reference proteome</keyword>
<comment type="PTM">
    <text evidence="6">Under oxidizing conditions two disulfide bonds are formed involving the reactive cysteines. Under reducing conditions zinc is bound to the reactive cysteines and the protein is inactive.</text>
</comment>
<reference evidence="7 8" key="1">
    <citation type="submission" date="2019-05" db="EMBL/GenBank/DDBJ databases">
        <title>Complete genome sequencing of Anaerostipes rhamnosivorans.</title>
        <authorList>
            <person name="Bui T.P.N."/>
            <person name="de Vos W.M."/>
        </authorList>
    </citation>
    <scope>NUCLEOTIDE SEQUENCE [LARGE SCALE GENOMIC DNA]</scope>
    <source>
        <strain evidence="7 8">1y2</strain>
    </source>
</reference>
<dbReference type="SUPFAM" id="SSF64397">
    <property type="entry name" value="Hsp33 domain"/>
    <property type="match status" value="1"/>
</dbReference>
<evidence type="ECO:0000256" key="2">
    <source>
        <dbReference type="ARBA" id="ARBA00022833"/>
    </source>
</evidence>
<keyword evidence="3 6" id="KW-1015">Disulfide bond</keyword>
<dbReference type="KEGG" id="arf:AR1Y2_1232"/>
<dbReference type="Proteomes" id="UP000298653">
    <property type="component" value="Chromosome"/>
</dbReference>
<gene>
    <name evidence="6" type="primary">hslO</name>
    <name evidence="7" type="ORF">AR1Y2_1232</name>
</gene>
<dbReference type="RefSeq" id="WP_137328194.1">
    <property type="nucleotide sequence ID" value="NZ_CP040058.1"/>
</dbReference>
<evidence type="ECO:0000313" key="7">
    <source>
        <dbReference type="EMBL" id="QCP34686.1"/>
    </source>
</evidence>
<protein>
    <recommendedName>
        <fullName evidence="6">33 kDa chaperonin</fullName>
    </recommendedName>
    <alternativeName>
        <fullName evidence="6">Heat shock protein 33 homolog</fullName>
        <shortName evidence="6">HSP33</shortName>
    </alternativeName>
</protein>
<dbReference type="InterPro" id="IPR000397">
    <property type="entry name" value="Heat_shock_Hsp33"/>
</dbReference>
<dbReference type="Gene3D" id="3.90.1280.10">
    <property type="entry name" value="HSP33 redox switch-like"/>
    <property type="match status" value="1"/>
</dbReference>
<name>A0A4P8IB60_9FIRM</name>
<dbReference type="GO" id="GO:0005737">
    <property type="term" value="C:cytoplasm"/>
    <property type="evidence" value="ECO:0007669"/>
    <property type="project" value="UniProtKB-SubCell"/>
</dbReference>
<feature type="disulfide bond" description="Redox-active" evidence="6">
    <location>
        <begin position="270"/>
        <end position="273"/>
    </location>
</feature>
<organism evidence="7 8">
    <name type="scientific">Anaerostipes rhamnosivorans</name>
    <dbReference type="NCBI Taxonomy" id="1229621"/>
    <lineage>
        <taxon>Bacteria</taxon>
        <taxon>Bacillati</taxon>
        <taxon>Bacillota</taxon>
        <taxon>Clostridia</taxon>
        <taxon>Lachnospirales</taxon>
        <taxon>Lachnospiraceae</taxon>
        <taxon>Anaerostipes</taxon>
    </lineage>
</organism>
<keyword evidence="2 6" id="KW-0862">Zinc</keyword>
<feature type="disulfide bond" description="Redox-active" evidence="6">
    <location>
        <begin position="237"/>
        <end position="239"/>
    </location>
</feature>
<dbReference type="AlphaFoldDB" id="A0A4P8IB60"/>
<dbReference type="SUPFAM" id="SSF118352">
    <property type="entry name" value="HSP33 redox switch-like"/>
    <property type="match status" value="1"/>
</dbReference>
<sequence>MKDYIVRGTAADDQVRFFAAYTKDIVEEARQRHNTSPVATAALGRLLTAGAMMGSMCKNEQDMITLQIQCSGPIGGLTVTADSKADVKGYVVNPDVMLPPSKEGKLDVGKALDLGVLTVIKDIGMKEPYSGQTHLVSGEIAEDLTYYFAASEQIPTSVALGVLMNKDNTVRHAGGFIIQMMPYASEEVITALEKKIAEFQSVTSHLEEGKTPEDMMNELLGEFGTKFYETIPTKFSCNCSKERVKKAVISVGKDEINDMIKDCEDIEVNCHFCNTHYNFSVEELKQMAADIEAGK</sequence>
<accession>A0A4P8IB60</accession>
<proteinExistence type="inferred from homology"/>
<evidence type="ECO:0000256" key="3">
    <source>
        <dbReference type="ARBA" id="ARBA00023157"/>
    </source>
</evidence>
<dbReference type="EMBL" id="CP040058">
    <property type="protein sequence ID" value="QCP34686.1"/>
    <property type="molecule type" value="Genomic_DNA"/>
</dbReference>
<comment type="function">
    <text evidence="6">Redox regulated molecular chaperone. Protects both thermally unfolding and oxidatively damaged proteins from irreversible aggregation. Plays an important role in the bacterial defense system toward oxidative stress.</text>
</comment>
<dbReference type="Gene3D" id="3.55.30.10">
    <property type="entry name" value="Hsp33 domain"/>
    <property type="match status" value="1"/>
</dbReference>
<comment type="subcellular location">
    <subcellularLocation>
        <location evidence="6">Cytoplasm</location>
    </subcellularLocation>
</comment>
<dbReference type="Pfam" id="PF01430">
    <property type="entry name" value="HSP33"/>
    <property type="match status" value="1"/>
</dbReference>
<evidence type="ECO:0000256" key="6">
    <source>
        <dbReference type="HAMAP-Rule" id="MF_00117"/>
    </source>
</evidence>
<dbReference type="InterPro" id="IPR016154">
    <property type="entry name" value="Heat_shock_Hsp33_C"/>
</dbReference>
<dbReference type="OrthoDB" id="9776534at2"/>
<dbReference type="GO" id="GO:0051082">
    <property type="term" value="F:unfolded protein binding"/>
    <property type="evidence" value="ECO:0007669"/>
    <property type="project" value="UniProtKB-UniRule"/>
</dbReference>
<dbReference type="CDD" id="cd00498">
    <property type="entry name" value="Hsp33"/>
    <property type="match status" value="1"/>
</dbReference>
<comment type="similarity">
    <text evidence="6">Belongs to the HSP33 family.</text>
</comment>
<dbReference type="PANTHER" id="PTHR30111">
    <property type="entry name" value="33 KDA CHAPERONIN"/>
    <property type="match status" value="1"/>
</dbReference>
<evidence type="ECO:0000256" key="1">
    <source>
        <dbReference type="ARBA" id="ARBA00022490"/>
    </source>
</evidence>
<evidence type="ECO:0000256" key="5">
    <source>
        <dbReference type="ARBA" id="ARBA00023284"/>
    </source>
</evidence>
<keyword evidence="7" id="KW-0346">Stress response</keyword>
<dbReference type="HAMAP" id="MF_00117">
    <property type="entry name" value="HslO"/>
    <property type="match status" value="1"/>
</dbReference>
<evidence type="ECO:0000256" key="4">
    <source>
        <dbReference type="ARBA" id="ARBA00023186"/>
    </source>
</evidence>